<dbReference type="InterPro" id="IPR051044">
    <property type="entry name" value="MAG_DAG_Lipase"/>
</dbReference>
<evidence type="ECO:0000259" key="1">
    <source>
        <dbReference type="Pfam" id="PF12146"/>
    </source>
</evidence>
<dbReference type="InterPro" id="IPR022742">
    <property type="entry name" value="Hydrolase_4"/>
</dbReference>
<dbReference type="Gene3D" id="3.40.50.1820">
    <property type="entry name" value="alpha/beta hydrolase"/>
    <property type="match status" value="1"/>
</dbReference>
<comment type="caution">
    <text evidence="2">The sequence shown here is derived from an EMBL/GenBank/DDBJ whole genome shotgun (WGS) entry which is preliminary data.</text>
</comment>
<feature type="domain" description="Serine aminopeptidase S33" evidence="1">
    <location>
        <begin position="46"/>
        <end position="278"/>
    </location>
</feature>
<accession>A0A562BSC3</accession>
<dbReference type="EMBL" id="VLJN01000006">
    <property type="protein sequence ID" value="TWG88101.1"/>
    <property type="molecule type" value="Genomic_DNA"/>
</dbReference>
<evidence type="ECO:0000313" key="3">
    <source>
        <dbReference type="Proteomes" id="UP000318141"/>
    </source>
</evidence>
<dbReference type="Proteomes" id="UP000318141">
    <property type="component" value="Unassembled WGS sequence"/>
</dbReference>
<dbReference type="PANTHER" id="PTHR11614">
    <property type="entry name" value="PHOSPHOLIPASE-RELATED"/>
    <property type="match status" value="1"/>
</dbReference>
<evidence type="ECO:0000313" key="2">
    <source>
        <dbReference type="EMBL" id="TWG88101.1"/>
    </source>
</evidence>
<dbReference type="AlphaFoldDB" id="A0A562BSC3"/>
<organism evidence="2 3">
    <name type="scientific">Cupriavidus gilardii J11</name>
    <dbReference type="NCBI Taxonomy" id="936133"/>
    <lineage>
        <taxon>Bacteria</taxon>
        <taxon>Pseudomonadati</taxon>
        <taxon>Pseudomonadota</taxon>
        <taxon>Betaproteobacteria</taxon>
        <taxon>Burkholderiales</taxon>
        <taxon>Burkholderiaceae</taxon>
        <taxon>Cupriavidus</taxon>
    </lineage>
</organism>
<dbReference type="SUPFAM" id="SSF53474">
    <property type="entry name" value="alpha/beta-Hydrolases"/>
    <property type="match status" value="1"/>
</dbReference>
<sequence length="305" mass="32824">MDASPPAAIPAATMAAMPGAESRQRMRDGTELLVRTWLPDPARWPDPRGTLLLVHGMSEHSGRYLHVIGQLCDLGLRVRAFDLRGHGRSGGARMVAPRPDCFHEDLVEIYDATVQQWPELPIVFGHSLGGLVAARLATARTRPIRALVLSSPALGLHLPAAGMALHRVLLTLAPDLRVPSPVRPADLSHDANEVARYRADPLVQRTVTAGLLQSVIDGIARVQEDAPLLEAPTLLIAASADRVVDPAGSRRFCDNAPSDLCESAWIDGAFHEVFHETQTLRVQAFDALTGWLRGHLEPAGGPASA</sequence>
<gene>
    <name evidence="2" type="ORF">L602_001400000160</name>
</gene>
<dbReference type="Pfam" id="PF12146">
    <property type="entry name" value="Hydrolase_4"/>
    <property type="match status" value="1"/>
</dbReference>
<name>A0A562BSC3_9BURK</name>
<proteinExistence type="predicted"/>
<dbReference type="InterPro" id="IPR029058">
    <property type="entry name" value="AB_hydrolase_fold"/>
</dbReference>
<protein>
    <submittedName>
        <fullName evidence="2">Lysophospholipase</fullName>
    </submittedName>
</protein>
<keyword evidence="3" id="KW-1185">Reference proteome</keyword>
<reference evidence="2 3" key="1">
    <citation type="submission" date="2019-07" db="EMBL/GenBank/DDBJ databases">
        <title>Genome sequencing of lignin-degrading bacterial isolates.</title>
        <authorList>
            <person name="Gladden J."/>
        </authorList>
    </citation>
    <scope>NUCLEOTIDE SEQUENCE [LARGE SCALE GENOMIC DNA]</scope>
    <source>
        <strain evidence="2 3">J11</strain>
    </source>
</reference>